<feature type="chain" id="PRO_5005656990" evidence="1">
    <location>
        <begin position="23"/>
        <end position="118"/>
    </location>
</feature>
<sequence>METAVTHMERLVVLLLVRSIAADVCIKSVFLHSATSMLPSSELFCVISENADKRAYNEAVAIATLDDFDRLVPLNHRRRFANINLEDVVSISVDGMKTAFEYPTSIFSNKCIGTAFIR</sequence>
<reference evidence="3" key="1">
    <citation type="submission" date="2017-02" db="UniProtKB">
        <authorList>
            <consortium name="WormBaseParasite"/>
        </authorList>
    </citation>
    <scope>IDENTIFICATION</scope>
</reference>
<proteinExistence type="predicted"/>
<evidence type="ECO:0000313" key="2">
    <source>
        <dbReference type="Proteomes" id="UP000036681"/>
    </source>
</evidence>
<evidence type="ECO:0000313" key="3">
    <source>
        <dbReference type="WBParaSite" id="ALUE_0001911901-mRNA-1"/>
    </source>
</evidence>
<dbReference type="AlphaFoldDB" id="A0A0M3IK69"/>
<organism evidence="2 3">
    <name type="scientific">Ascaris lumbricoides</name>
    <name type="common">Giant roundworm</name>
    <dbReference type="NCBI Taxonomy" id="6252"/>
    <lineage>
        <taxon>Eukaryota</taxon>
        <taxon>Metazoa</taxon>
        <taxon>Ecdysozoa</taxon>
        <taxon>Nematoda</taxon>
        <taxon>Chromadorea</taxon>
        <taxon>Rhabditida</taxon>
        <taxon>Spirurina</taxon>
        <taxon>Ascaridomorpha</taxon>
        <taxon>Ascaridoidea</taxon>
        <taxon>Ascarididae</taxon>
        <taxon>Ascaris</taxon>
    </lineage>
</organism>
<feature type="signal peptide" evidence="1">
    <location>
        <begin position="1"/>
        <end position="22"/>
    </location>
</feature>
<keyword evidence="2" id="KW-1185">Reference proteome</keyword>
<dbReference type="Proteomes" id="UP000036681">
    <property type="component" value="Unplaced"/>
</dbReference>
<dbReference type="WBParaSite" id="ALUE_0001911901-mRNA-1">
    <property type="protein sequence ID" value="ALUE_0001911901-mRNA-1"/>
    <property type="gene ID" value="ALUE_0001911901"/>
</dbReference>
<protein>
    <submittedName>
        <fullName evidence="3">Secreted protein</fullName>
    </submittedName>
</protein>
<evidence type="ECO:0000256" key="1">
    <source>
        <dbReference type="SAM" id="SignalP"/>
    </source>
</evidence>
<accession>A0A0M3IK69</accession>
<name>A0A0M3IK69_ASCLU</name>
<keyword evidence="1" id="KW-0732">Signal</keyword>